<feature type="transmembrane region" description="Helical" evidence="15">
    <location>
        <begin position="333"/>
        <end position="355"/>
    </location>
</feature>
<evidence type="ECO:0000313" key="18">
    <source>
        <dbReference type="Proteomes" id="UP000494040"/>
    </source>
</evidence>
<keyword evidence="18" id="KW-1185">Reference proteome</keyword>
<keyword evidence="10 15" id="KW-0472">Membrane</keyword>
<dbReference type="GO" id="GO:0015179">
    <property type="term" value="F:L-amino acid transmembrane transporter activity"/>
    <property type="evidence" value="ECO:0007669"/>
    <property type="project" value="TreeGrafter"/>
</dbReference>
<feature type="transmembrane region" description="Helical" evidence="15">
    <location>
        <begin position="149"/>
        <end position="169"/>
    </location>
</feature>
<dbReference type="GO" id="GO:0046872">
    <property type="term" value="F:metal ion binding"/>
    <property type="evidence" value="ECO:0007669"/>
    <property type="project" value="UniProtKB-KW"/>
</dbReference>
<evidence type="ECO:0000256" key="8">
    <source>
        <dbReference type="ARBA" id="ARBA00022989"/>
    </source>
</evidence>
<feature type="transmembrane region" description="Helical" evidence="15">
    <location>
        <begin position="73"/>
        <end position="95"/>
    </location>
</feature>
<evidence type="ECO:0000256" key="7">
    <source>
        <dbReference type="ARBA" id="ARBA00022970"/>
    </source>
</evidence>
<proteinExistence type="inferred from homology"/>
<feature type="transmembrane region" description="Helical" evidence="15">
    <location>
        <begin position="442"/>
        <end position="466"/>
    </location>
</feature>
<evidence type="ECO:0000256" key="11">
    <source>
        <dbReference type="ARBA" id="ARBA00023157"/>
    </source>
</evidence>
<evidence type="ECO:0000256" key="10">
    <source>
        <dbReference type="ARBA" id="ARBA00023136"/>
    </source>
</evidence>
<comment type="similarity">
    <text evidence="14">Belongs to the amino acid/polyamine transporter 2 family. SLC38A9 subfamily.</text>
</comment>
<keyword evidence="13" id="KW-0458">Lysosome</keyword>
<keyword evidence="5" id="KW-0479">Metal-binding</keyword>
<dbReference type="GO" id="GO:0005765">
    <property type="term" value="C:lysosomal membrane"/>
    <property type="evidence" value="ECO:0007669"/>
    <property type="project" value="UniProtKB-SubCell"/>
</dbReference>
<feature type="transmembrane region" description="Helical" evidence="15">
    <location>
        <begin position="101"/>
        <end position="119"/>
    </location>
</feature>
<dbReference type="GeneID" id="106660920"/>
<feature type="transmembrane region" description="Helical" evidence="15">
    <location>
        <begin position="416"/>
        <end position="436"/>
    </location>
</feature>
<dbReference type="AlphaFoldDB" id="A0A8I6R8X0"/>
<keyword evidence="3" id="KW-0813">Transport</keyword>
<dbReference type="KEGG" id="clec:106660920"/>
<keyword evidence="11" id="KW-1015">Disulfide bond</keyword>
<keyword evidence="7" id="KW-0029">Amino-acid transport</keyword>
<comment type="subcellular location">
    <subcellularLocation>
        <location evidence="1">Late endosome membrane</location>
        <topology evidence="1">Multi-pass membrane protein</topology>
    </subcellularLocation>
    <subcellularLocation>
        <location evidence="2">Lysosome membrane</location>
        <topology evidence="2">Multi-pass membrane protein</topology>
    </subcellularLocation>
</comment>
<keyword evidence="8 15" id="KW-1133">Transmembrane helix</keyword>
<dbReference type="OrthoDB" id="294730at2759"/>
<dbReference type="GO" id="GO:0031902">
    <property type="term" value="C:late endosome membrane"/>
    <property type="evidence" value="ECO:0007669"/>
    <property type="project" value="UniProtKB-SubCell"/>
</dbReference>
<evidence type="ECO:0000256" key="1">
    <source>
        <dbReference type="ARBA" id="ARBA00004107"/>
    </source>
</evidence>
<dbReference type="Pfam" id="PF01490">
    <property type="entry name" value="Aa_trans"/>
    <property type="match status" value="1"/>
</dbReference>
<evidence type="ECO:0000256" key="3">
    <source>
        <dbReference type="ARBA" id="ARBA00022448"/>
    </source>
</evidence>
<dbReference type="Proteomes" id="UP000494040">
    <property type="component" value="Unassembled WGS sequence"/>
</dbReference>
<dbReference type="OMA" id="HWFTPTE"/>
<accession>A0A8I6R8X0</accession>
<sequence length="500" mass="55873">MSLSSDWKPFRERRTMSLAEESRPLLGTAPRSLWRTLSQDSPYFIAIADRPIMETGNSKGEAQWTEAARQSSVVTIFAVWNTMMGTSLLAMPWGIERAGLLMGPLLTIFVGALCLYTAYCNLRAHRQFGTASGDVSELTRTLLGPVSEIIAKTFSLIVLMGANIVYWILMTNFLFHSINYLNDMMLDLSVESHTNNSSSSLSGVFCPLKNPVENVTVQSTNLFQQIWNIEMTVPIFLAVLIFPLLNFKSPTFFTKFNSLGTMSVMYLILFVLVKSGMWGVNLSLDPKSFHFSPLIVSSFPATSGMLALSFFIHNIIITIMRSNAEQKNNGRDLTIAYGLVTMTYLLIGAVFYIAFPLEKSCIRDNFLNNFASWDLMTVIARVFLLFQLVTVFPLISFMLRSQTMVAITGNPFPSRLYVLIFNIAIVAICIIFAIFLPKIGTIIRFTGALSGLVHVFTIPCMLRLASLYKNDKISIGSWILYLSIPIFGGVNLLGQFFVTD</sequence>
<feature type="transmembrane region" description="Helical" evidence="15">
    <location>
        <begin position="291"/>
        <end position="312"/>
    </location>
</feature>
<keyword evidence="9" id="KW-0915">Sodium</keyword>
<evidence type="ECO:0000256" key="4">
    <source>
        <dbReference type="ARBA" id="ARBA00022692"/>
    </source>
</evidence>
<feature type="transmembrane region" description="Helical" evidence="15">
    <location>
        <begin position="478"/>
        <end position="498"/>
    </location>
</feature>
<evidence type="ECO:0000313" key="17">
    <source>
        <dbReference type="EnsemblMetazoa" id="XP_014239465.1"/>
    </source>
</evidence>
<evidence type="ECO:0000256" key="12">
    <source>
        <dbReference type="ARBA" id="ARBA00023180"/>
    </source>
</evidence>
<organism evidence="17 18">
    <name type="scientific">Cimex lectularius</name>
    <name type="common">Bed bug</name>
    <name type="synonym">Acanthia lectularia</name>
    <dbReference type="NCBI Taxonomy" id="79782"/>
    <lineage>
        <taxon>Eukaryota</taxon>
        <taxon>Metazoa</taxon>
        <taxon>Ecdysozoa</taxon>
        <taxon>Arthropoda</taxon>
        <taxon>Hexapoda</taxon>
        <taxon>Insecta</taxon>
        <taxon>Pterygota</taxon>
        <taxon>Neoptera</taxon>
        <taxon>Paraneoptera</taxon>
        <taxon>Hemiptera</taxon>
        <taxon>Heteroptera</taxon>
        <taxon>Panheteroptera</taxon>
        <taxon>Cimicomorpha</taxon>
        <taxon>Cimicidae</taxon>
        <taxon>Cimex</taxon>
    </lineage>
</organism>
<evidence type="ECO:0000256" key="15">
    <source>
        <dbReference type="SAM" id="Phobius"/>
    </source>
</evidence>
<evidence type="ECO:0000256" key="14">
    <source>
        <dbReference type="ARBA" id="ARBA00038442"/>
    </source>
</evidence>
<keyword evidence="12" id="KW-0325">Glycoprotein</keyword>
<protein>
    <recommendedName>
        <fullName evidence="16">Amino acid transporter transmembrane domain-containing protein</fullName>
    </recommendedName>
</protein>
<dbReference type="PANTHER" id="PTHR22950:SF244">
    <property type="entry name" value="NEUTRAL AMINO ACID TRANSPORTER 9"/>
    <property type="match status" value="1"/>
</dbReference>
<evidence type="ECO:0000256" key="6">
    <source>
        <dbReference type="ARBA" id="ARBA00022753"/>
    </source>
</evidence>
<dbReference type="InterPro" id="IPR013057">
    <property type="entry name" value="AA_transpt_TM"/>
</dbReference>
<reference evidence="17" key="1">
    <citation type="submission" date="2022-01" db="UniProtKB">
        <authorList>
            <consortium name="EnsemblMetazoa"/>
        </authorList>
    </citation>
    <scope>IDENTIFICATION</scope>
</reference>
<dbReference type="EnsemblMetazoa" id="XM_014383979.2">
    <property type="protein sequence ID" value="XP_014239465.1"/>
    <property type="gene ID" value="LOC106660920"/>
</dbReference>
<feature type="transmembrane region" description="Helical" evidence="15">
    <location>
        <begin position="375"/>
        <end position="395"/>
    </location>
</feature>
<evidence type="ECO:0000256" key="9">
    <source>
        <dbReference type="ARBA" id="ARBA00023053"/>
    </source>
</evidence>
<name>A0A8I6R8X0_CIMLE</name>
<feature type="transmembrane region" description="Helical" evidence="15">
    <location>
        <begin position="259"/>
        <end position="279"/>
    </location>
</feature>
<evidence type="ECO:0000256" key="13">
    <source>
        <dbReference type="ARBA" id="ARBA00023228"/>
    </source>
</evidence>
<evidence type="ECO:0000256" key="5">
    <source>
        <dbReference type="ARBA" id="ARBA00022723"/>
    </source>
</evidence>
<dbReference type="PANTHER" id="PTHR22950">
    <property type="entry name" value="AMINO ACID TRANSPORTER"/>
    <property type="match status" value="1"/>
</dbReference>
<keyword evidence="4 15" id="KW-0812">Transmembrane</keyword>
<feature type="transmembrane region" description="Helical" evidence="15">
    <location>
        <begin position="226"/>
        <end position="247"/>
    </location>
</feature>
<feature type="domain" description="Amino acid transporter transmembrane" evidence="16">
    <location>
        <begin position="73"/>
        <end position="483"/>
    </location>
</feature>
<evidence type="ECO:0000259" key="16">
    <source>
        <dbReference type="Pfam" id="PF01490"/>
    </source>
</evidence>
<evidence type="ECO:0000256" key="2">
    <source>
        <dbReference type="ARBA" id="ARBA00004155"/>
    </source>
</evidence>
<keyword evidence="6" id="KW-0967">Endosome</keyword>
<dbReference type="RefSeq" id="XP_014239465.1">
    <property type="nucleotide sequence ID" value="XM_014383979.2"/>
</dbReference>